<dbReference type="AlphaFoldDB" id="A0A2G5D341"/>
<dbReference type="GO" id="GO:0006612">
    <property type="term" value="P:protein targeting to membrane"/>
    <property type="evidence" value="ECO:0007669"/>
    <property type="project" value="TreeGrafter"/>
</dbReference>
<dbReference type="EC" id="2.3.1.225" evidence="8"/>
<comment type="similarity">
    <text evidence="2 8">Belongs to the DHHC palmitoyltransferase family.</text>
</comment>
<comment type="subcellular location">
    <subcellularLocation>
        <location evidence="1">Membrane</location>
        <topology evidence="1">Multi-pass membrane protein</topology>
    </subcellularLocation>
</comment>
<dbReference type="GO" id="GO:0016020">
    <property type="term" value="C:membrane"/>
    <property type="evidence" value="ECO:0007669"/>
    <property type="project" value="UniProtKB-SubCell"/>
</dbReference>
<keyword evidence="5 8" id="KW-1133">Transmembrane helix</keyword>
<dbReference type="FunCoup" id="A0A2G5D341">
    <property type="interactions" value="152"/>
</dbReference>
<dbReference type="InterPro" id="IPR001594">
    <property type="entry name" value="Palmitoyltrfase_DHHC"/>
</dbReference>
<dbReference type="GO" id="GO:0005783">
    <property type="term" value="C:endoplasmic reticulum"/>
    <property type="evidence" value="ECO:0007669"/>
    <property type="project" value="TreeGrafter"/>
</dbReference>
<dbReference type="EMBL" id="KZ305046">
    <property type="protein sequence ID" value="PIA37903.1"/>
    <property type="molecule type" value="Genomic_DNA"/>
</dbReference>
<organism evidence="10 11">
    <name type="scientific">Aquilegia coerulea</name>
    <name type="common">Rocky mountain columbine</name>
    <dbReference type="NCBI Taxonomy" id="218851"/>
    <lineage>
        <taxon>Eukaryota</taxon>
        <taxon>Viridiplantae</taxon>
        <taxon>Streptophyta</taxon>
        <taxon>Embryophyta</taxon>
        <taxon>Tracheophyta</taxon>
        <taxon>Spermatophyta</taxon>
        <taxon>Magnoliopsida</taxon>
        <taxon>Ranunculales</taxon>
        <taxon>Ranunculaceae</taxon>
        <taxon>Thalictroideae</taxon>
        <taxon>Aquilegia</taxon>
    </lineage>
</organism>
<evidence type="ECO:0000259" key="9">
    <source>
        <dbReference type="Pfam" id="PF01529"/>
    </source>
</evidence>
<dbReference type="PANTHER" id="PTHR22883:SF306">
    <property type="entry name" value="PROTEIN S-ACYLTRANSFERASE 18"/>
    <property type="match status" value="1"/>
</dbReference>
<feature type="transmembrane region" description="Helical" evidence="8">
    <location>
        <begin position="12"/>
        <end position="37"/>
    </location>
</feature>
<dbReference type="InParanoid" id="A0A2G5D341"/>
<feature type="domain" description="Palmitoyltransferase DHHC" evidence="9">
    <location>
        <begin position="149"/>
        <end position="286"/>
    </location>
</feature>
<evidence type="ECO:0000256" key="2">
    <source>
        <dbReference type="ARBA" id="ARBA00008574"/>
    </source>
</evidence>
<dbReference type="STRING" id="218851.A0A2G5D341"/>
<protein>
    <recommendedName>
        <fullName evidence="8">S-acyltransferase</fullName>
        <ecNumber evidence="8">2.3.1.225</ecNumber>
    </recommendedName>
    <alternativeName>
        <fullName evidence="8">Palmitoyltransferase</fullName>
    </alternativeName>
</protein>
<name>A0A2G5D341_AQUCA</name>
<dbReference type="PROSITE" id="PS50216">
    <property type="entry name" value="DHHC"/>
    <property type="match status" value="1"/>
</dbReference>
<feature type="transmembrane region" description="Helical" evidence="8">
    <location>
        <begin position="43"/>
        <end position="61"/>
    </location>
</feature>
<evidence type="ECO:0000256" key="3">
    <source>
        <dbReference type="ARBA" id="ARBA00022679"/>
    </source>
</evidence>
<gene>
    <name evidence="10" type="ORF">AQUCO_02900035v1</name>
</gene>
<evidence type="ECO:0000256" key="1">
    <source>
        <dbReference type="ARBA" id="ARBA00004141"/>
    </source>
</evidence>
<dbReference type="GO" id="GO:0019706">
    <property type="term" value="F:protein-cysteine S-palmitoyltransferase activity"/>
    <property type="evidence" value="ECO:0007669"/>
    <property type="project" value="UniProtKB-EC"/>
</dbReference>
<keyword evidence="3 8" id="KW-0808">Transferase</keyword>
<evidence type="ECO:0000313" key="10">
    <source>
        <dbReference type="EMBL" id="PIA37903.1"/>
    </source>
</evidence>
<evidence type="ECO:0000256" key="7">
    <source>
        <dbReference type="ARBA" id="ARBA00023315"/>
    </source>
</evidence>
<dbReference type="Proteomes" id="UP000230069">
    <property type="component" value="Unassembled WGS sequence"/>
</dbReference>
<sequence length="509" mass="57883">MRRHGWQRPLHPLQIVGIAVYSFIVAVFYAFLGMFLGNRIVEITVMTVFAFVALSVMVLFVRCTAIDPTDRTSFKKKRGTRHNVLPKLNYGHILGQIVVRFFRKMERKVLKCFIRRKYLDPWKNNVQVEPLLPFLLAVKDEAVAPDVKEDDTTFCSLCDFEVKKRSKHCRTCNRCVEEFDHHCRWLNNCIGKKNYTCFILLMVFLLLMVIIEGGAAVAIFIRCFADKKGIEQELVRKLNIEFPRGVLAAISVFLVLMMAYSSAALGQLFFFHMVLIRKGMRTYDYILAMKEENQSMEMQPLDDLDFSSDDSSDFDSPEKPKFISRFICGGRKSSQELTRLSIRIDNEPAPSTLKKNPGFRASINPWTLIKMSREKALMAAEIAKERLAKQKPAVENESLKPLPLETKCGPMMMNPEKNIAYATGSGTTPLTSKGWFQGSPSVFSSPRRRFSGSSTMFPSALLSAQQNYRSSFDLKLTEVSRELESYISKQVVCSVLKDGDDSSPGHARA</sequence>
<dbReference type="InterPro" id="IPR039859">
    <property type="entry name" value="PFA4/ZDH16/20/ERF2-like"/>
</dbReference>
<dbReference type="PANTHER" id="PTHR22883">
    <property type="entry name" value="ZINC FINGER DHHC DOMAIN CONTAINING PROTEIN"/>
    <property type="match status" value="1"/>
</dbReference>
<evidence type="ECO:0000256" key="6">
    <source>
        <dbReference type="ARBA" id="ARBA00023136"/>
    </source>
</evidence>
<evidence type="ECO:0000256" key="4">
    <source>
        <dbReference type="ARBA" id="ARBA00022692"/>
    </source>
</evidence>
<comment type="domain">
    <text evidence="8">The DHHC domain is required for palmitoyltransferase activity.</text>
</comment>
<keyword evidence="11" id="KW-1185">Reference proteome</keyword>
<dbReference type="OrthoDB" id="9909019at2759"/>
<evidence type="ECO:0000256" key="5">
    <source>
        <dbReference type="ARBA" id="ARBA00022989"/>
    </source>
</evidence>
<accession>A0A2G5D341</accession>
<comment type="catalytic activity">
    <reaction evidence="8">
        <text>L-cysteinyl-[protein] + hexadecanoyl-CoA = S-hexadecanoyl-L-cysteinyl-[protein] + CoA</text>
        <dbReference type="Rhea" id="RHEA:36683"/>
        <dbReference type="Rhea" id="RHEA-COMP:10131"/>
        <dbReference type="Rhea" id="RHEA-COMP:11032"/>
        <dbReference type="ChEBI" id="CHEBI:29950"/>
        <dbReference type="ChEBI" id="CHEBI:57287"/>
        <dbReference type="ChEBI" id="CHEBI:57379"/>
        <dbReference type="ChEBI" id="CHEBI:74151"/>
        <dbReference type="EC" id="2.3.1.225"/>
    </reaction>
</comment>
<reference evidence="10 11" key="1">
    <citation type="submission" date="2017-09" db="EMBL/GenBank/DDBJ databases">
        <title>WGS assembly of Aquilegia coerulea Goldsmith.</title>
        <authorList>
            <person name="Hodges S."/>
            <person name="Kramer E."/>
            <person name="Nordborg M."/>
            <person name="Tomkins J."/>
            <person name="Borevitz J."/>
            <person name="Derieg N."/>
            <person name="Yan J."/>
            <person name="Mihaltcheva S."/>
            <person name="Hayes R.D."/>
            <person name="Rokhsar D."/>
        </authorList>
    </citation>
    <scope>NUCLEOTIDE SEQUENCE [LARGE SCALE GENOMIC DNA]</scope>
    <source>
        <strain evidence="11">cv. Goldsmith</strain>
    </source>
</reference>
<keyword evidence="7 8" id="KW-0012">Acyltransferase</keyword>
<evidence type="ECO:0000256" key="8">
    <source>
        <dbReference type="RuleBase" id="RU079119"/>
    </source>
</evidence>
<dbReference type="Pfam" id="PF01529">
    <property type="entry name" value="DHHC"/>
    <property type="match status" value="1"/>
</dbReference>
<dbReference type="GO" id="GO:0005794">
    <property type="term" value="C:Golgi apparatus"/>
    <property type="evidence" value="ECO:0007669"/>
    <property type="project" value="TreeGrafter"/>
</dbReference>
<keyword evidence="6 8" id="KW-0472">Membrane</keyword>
<keyword evidence="4 8" id="KW-0812">Transmembrane</keyword>
<feature type="transmembrane region" description="Helical" evidence="8">
    <location>
        <begin position="198"/>
        <end position="221"/>
    </location>
</feature>
<proteinExistence type="inferred from homology"/>
<feature type="transmembrane region" description="Helical" evidence="8">
    <location>
        <begin position="246"/>
        <end position="271"/>
    </location>
</feature>
<evidence type="ECO:0000313" key="11">
    <source>
        <dbReference type="Proteomes" id="UP000230069"/>
    </source>
</evidence>